<dbReference type="AlphaFoldDB" id="A0A0P1BFF3"/>
<feature type="compositionally biased region" description="Low complexity" evidence="1">
    <location>
        <begin position="1"/>
        <end position="25"/>
    </location>
</feature>
<reference evidence="2 3" key="1">
    <citation type="submission" date="2014-09" db="EMBL/GenBank/DDBJ databases">
        <authorList>
            <person name="Magalhaes I.L.F."/>
            <person name="Oliveira U."/>
            <person name="Santos F.R."/>
            <person name="Vidigal T.H.D.A."/>
            <person name="Brescovit A.D."/>
            <person name="Santos A.J."/>
        </authorList>
    </citation>
    <scope>NUCLEOTIDE SEQUENCE [LARGE SCALE GENOMIC DNA]</scope>
</reference>
<accession>A0A0P1BFF3</accession>
<evidence type="ECO:0000313" key="2">
    <source>
        <dbReference type="EMBL" id="CEH14987.1"/>
    </source>
</evidence>
<keyword evidence="3" id="KW-1185">Reference proteome</keyword>
<protein>
    <submittedName>
        <fullName evidence="2">Uncharacterized protein</fullName>
    </submittedName>
</protein>
<sequence>MSDQSSLSSAAGVAAGHAKLAQGAASEAIGNATGSEAWQQSGADTKAAATQEIKQAAQSGPDAKAQGGVTGTAAELADKACPQTGDGVGSK</sequence>
<dbReference type="EMBL" id="CCYA01000250">
    <property type="protein sequence ID" value="CEH14987.1"/>
    <property type="molecule type" value="Genomic_DNA"/>
</dbReference>
<dbReference type="OrthoDB" id="3354589at2759"/>
<feature type="compositionally biased region" description="Polar residues" evidence="1">
    <location>
        <begin position="32"/>
        <end position="43"/>
    </location>
</feature>
<evidence type="ECO:0000256" key="1">
    <source>
        <dbReference type="SAM" id="MobiDB-lite"/>
    </source>
</evidence>
<dbReference type="Proteomes" id="UP000054845">
    <property type="component" value="Unassembled WGS sequence"/>
</dbReference>
<evidence type="ECO:0000313" key="3">
    <source>
        <dbReference type="Proteomes" id="UP000054845"/>
    </source>
</evidence>
<proteinExistence type="predicted"/>
<feature type="region of interest" description="Disordered" evidence="1">
    <location>
        <begin position="1"/>
        <end position="71"/>
    </location>
</feature>
<name>A0A0P1BFF3_9BASI</name>
<organism evidence="2 3">
    <name type="scientific">Ceraceosorus bombacis</name>
    <dbReference type="NCBI Taxonomy" id="401625"/>
    <lineage>
        <taxon>Eukaryota</taxon>
        <taxon>Fungi</taxon>
        <taxon>Dikarya</taxon>
        <taxon>Basidiomycota</taxon>
        <taxon>Ustilaginomycotina</taxon>
        <taxon>Exobasidiomycetes</taxon>
        <taxon>Ceraceosorales</taxon>
        <taxon>Ceraceosoraceae</taxon>
        <taxon>Ceraceosorus</taxon>
    </lineage>
</organism>